<reference evidence="8" key="1">
    <citation type="journal article" date="2017" name="Nat. Microbiol.">
        <title>Global analysis of biosynthetic gene clusters reveals vast potential of secondary metabolite production in Penicillium species.</title>
        <authorList>
            <person name="Nielsen J.C."/>
            <person name="Grijseels S."/>
            <person name="Prigent S."/>
            <person name="Ji B."/>
            <person name="Dainat J."/>
            <person name="Nielsen K.F."/>
            <person name="Frisvad J.C."/>
            <person name="Workman M."/>
            <person name="Nielsen J."/>
        </authorList>
    </citation>
    <scope>NUCLEOTIDE SEQUENCE [LARGE SCALE GENOMIC DNA]</scope>
    <source>
        <strain evidence="8">IBT 31811</strain>
    </source>
</reference>
<evidence type="ECO:0000256" key="2">
    <source>
        <dbReference type="ARBA" id="ARBA00022692"/>
    </source>
</evidence>
<dbReference type="PANTHER" id="PTHR23501:SF3">
    <property type="entry name" value="MAJOR FACILITATOR SUPERFAMILY (MFS) PROFILE DOMAIN-CONTAINING PROTEIN"/>
    <property type="match status" value="1"/>
</dbReference>
<evidence type="ECO:0000256" key="4">
    <source>
        <dbReference type="ARBA" id="ARBA00023136"/>
    </source>
</evidence>
<dbReference type="GO" id="GO:0005886">
    <property type="term" value="C:plasma membrane"/>
    <property type="evidence" value="ECO:0007669"/>
    <property type="project" value="TreeGrafter"/>
</dbReference>
<evidence type="ECO:0000313" key="7">
    <source>
        <dbReference type="EMBL" id="OQD78109.1"/>
    </source>
</evidence>
<keyword evidence="3 5" id="KW-1133">Transmembrane helix</keyword>
<name>A0A1V6PM67_9EURO</name>
<comment type="caution">
    <text evidence="7">The sequence shown here is derived from an EMBL/GenBank/DDBJ whole genome shotgun (WGS) entry which is preliminary data.</text>
</comment>
<feature type="transmembrane region" description="Helical" evidence="5">
    <location>
        <begin position="12"/>
        <end position="34"/>
    </location>
</feature>
<keyword evidence="4 5" id="KW-0472">Membrane</keyword>
<evidence type="ECO:0000313" key="8">
    <source>
        <dbReference type="Proteomes" id="UP000191672"/>
    </source>
</evidence>
<feature type="domain" description="Major facilitator superfamily (MFS) profile" evidence="6">
    <location>
        <begin position="9"/>
        <end position="105"/>
    </location>
</feature>
<dbReference type="Gene3D" id="1.20.1250.20">
    <property type="entry name" value="MFS general substrate transporter like domains"/>
    <property type="match status" value="1"/>
</dbReference>
<protein>
    <recommendedName>
        <fullName evidence="6">Major facilitator superfamily (MFS) profile domain-containing protein</fullName>
    </recommendedName>
</protein>
<evidence type="ECO:0000256" key="1">
    <source>
        <dbReference type="ARBA" id="ARBA00004141"/>
    </source>
</evidence>
<feature type="transmembrane region" description="Helical" evidence="5">
    <location>
        <begin position="72"/>
        <end position="90"/>
    </location>
</feature>
<evidence type="ECO:0000256" key="3">
    <source>
        <dbReference type="ARBA" id="ARBA00022989"/>
    </source>
</evidence>
<dbReference type="AlphaFoldDB" id="A0A1V6PM67"/>
<accession>A0A1V6PM67</accession>
<dbReference type="InterPro" id="IPR036259">
    <property type="entry name" value="MFS_trans_sf"/>
</dbReference>
<dbReference type="PANTHER" id="PTHR23501">
    <property type="entry name" value="MAJOR FACILITATOR SUPERFAMILY"/>
    <property type="match status" value="1"/>
</dbReference>
<gene>
    <name evidence="7" type="ORF">PENANT_c088G02961</name>
</gene>
<comment type="subcellular location">
    <subcellularLocation>
        <location evidence="1">Membrane</location>
        <topology evidence="1">Multi-pass membrane protein</topology>
    </subcellularLocation>
</comment>
<dbReference type="SUPFAM" id="SSF103473">
    <property type="entry name" value="MFS general substrate transporter"/>
    <property type="match status" value="1"/>
</dbReference>
<dbReference type="EMBL" id="MDYN01000088">
    <property type="protein sequence ID" value="OQD78109.1"/>
    <property type="molecule type" value="Genomic_DNA"/>
</dbReference>
<dbReference type="GO" id="GO:0022857">
    <property type="term" value="F:transmembrane transporter activity"/>
    <property type="evidence" value="ECO:0007669"/>
    <property type="project" value="InterPro"/>
</dbReference>
<keyword evidence="8" id="KW-1185">Reference proteome</keyword>
<evidence type="ECO:0000259" key="6">
    <source>
        <dbReference type="PROSITE" id="PS50850"/>
    </source>
</evidence>
<keyword evidence="2 5" id="KW-0812">Transmembrane</keyword>
<evidence type="ECO:0000256" key="5">
    <source>
        <dbReference type="SAM" id="Phobius"/>
    </source>
</evidence>
<dbReference type="InterPro" id="IPR020846">
    <property type="entry name" value="MFS_dom"/>
</dbReference>
<dbReference type="Proteomes" id="UP000191672">
    <property type="component" value="Unassembled WGS sequence"/>
</dbReference>
<sequence>MAVRKRFIDFRAIGVVNFLEYFSSGLLSSVSPYIYSGFELHSLTGPASVIASLISALAKFPSAKLMDLWGRPQAFGVGVGFLTLGLVFMATCKNVKTYFAAEVFY</sequence>
<dbReference type="PROSITE" id="PS50850">
    <property type="entry name" value="MFS"/>
    <property type="match status" value="1"/>
</dbReference>
<organism evidence="7 8">
    <name type="scientific">Penicillium antarcticum</name>
    <dbReference type="NCBI Taxonomy" id="416450"/>
    <lineage>
        <taxon>Eukaryota</taxon>
        <taxon>Fungi</taxon>
        <taxon>Dikarya</taxon>
        <taxon>Ascomycota</taxon>
        <taxon>Pezizomycotina</taxon>
        <taxon>Eurotiomycetes</taxon>
        <taxon>Eurotiomycetidae</taxon>
        <taxon>Eurotiales</taxon>
        <taxon>Aspergillaceae</taxon>
        <taxon>Penicillium</taxon>
    </lineage>
</organism>
<proteinExistence type="predicted"/>